<name>A0A438CZQ4_VITVI</name>
<protein>
    <submittedName>
        <fullName evidence="9">Disease resistance protein RFL1</fullName>
    </submittedName>
</protein>
<keyword evidence="6" id="KW-0067">ATP-binding</keyword>
<evidence type="ECO:0000256" key="1">
    <source>
        <dbReference type="ARBA" id="ARBA00008894"/>
    </source>
</evidence>
<organism evidence="9 10">
    <name type="scientific">Vitis vinifera</name>
    <name type="common">Grape</name>
    <dbReference type="NCBI Taxonomy" id="29760"/>
    <lineage>
        <taxon>Eukaryota</taxon>
        <taxon>Viridiplantae</taxon>
        <taxon>Streptophyta</taxon>
        <taxon>Embryophyta</taxon>
        <taxon>Tracheophyta</taxon>
        <taxon>Spermatophyta</taxon>
        <taxon>Magnoliopsida</taxon>
        <taxon>eudicotyledons</taxon>
        <taxon>Gunneridae</taxon>
        <taxon>Pentapetalae</taxon>
        <taxon>rosids</taxon>
        <taxon>Vitales</taxon>
        <taxon>Vitaceae</taxon>
        <taxon>Viteae</taxon>
        <taxon>Vitis</taxon>
    </lineage>
</organism>
<dbReference type="SUPFAM" id="SSF52058">
    <property type="entry name" value="L domain-like"/>
    <property type="match status" value="1"/>
</dbReference>
<gene>
    <name evidence="9" type="primary">RFL1_1</name>
    <name evidence="9" type="ORF">CK203_083316</name>
</gene>
<dbReference type="FunFam" id="1.10.8.430:FF:000003">
    <property type="entry name" value="Probable disease resistance protein At5g66910"/>
    <property type="match status" value="2"/>
</dbReference>
<dbReference type="InterPro" id="IPR042197">
    <property type="entry name" value="Apaf_helical"/>
</dbReference>
<keyword evidence="5" id="KW-0611">Plant defense</keyword>
<evidence type="ECO:0000256" key="3">
    <source>
        <dbReference type="ARBA" id="ARBA00022737"/>
    </source>
</evidence>
<dbReference type="Gene3D" id="3.40.50.300">
    <property type="entry name" value="P-loop containing nucleotide triphosphate hydrolases"/>
    <property type="match status" value="2"/>
</dbReference>
<dbReference type="PANTHER" id="PTHR33463">
    <property type="entry name" value="NB-ARC DOMAIN-CONTAINING PROTEIN-RELATED"/>
    <property type="match status" value="1"/>
</dbReference>
<accession>A0A438CZQ4</accession>
<dbReference type="GO" id="GO:0006952">
    <property type="term" value="P:defense response"/>
    <property type="evidence" value="ECO:0007669"/>
    <property type="project" value="UniProtKB-KW"/>
</dbReference>
<dbReference type="PRINTS" id="PR00364">
    <property type="entry name" value="DISEASERSIST"/>
</dbReference>
<dbReference type="EMBL" id="QGNW01001881">
    <property type="protein sequence ID" value="RVW28693.1"/>
    <property type="molecule type" value="Genomic_DNA"/>
</dbReference>
<comment type="caution">
    <text evidence="9">The sequence shown here is derived from an EMBL/GenBank/DDBJ whole genome shotgun (WGS) entry which is preliminary data.</text>
</comment>
<dbReference type="Gene3D" id="3.80.10.10">
    <property type="entry name" value="Ribonuclease Inhibitor"/>
    <property type="match status" value="1"/>
</dbReference>
<keyword evidence="3" id="KW-0677">Repeat</keyword>
<dbReference type="InterPro" id="IPR027417">
    <property type="entry name" value="P-loop_NTPase"/>
</dbReference>
<comment type="similarity">
    <text evidence="1">Belongs to the disease resistance NB-LRR family.</text>
</comment>
<dbReference type="InterPro" id="IPR058922">
    <property type="entry name" value="WHD_DRP"/>
</dbReference>
<proteinExistence type="inferred from homology"/>
<dbReference type="InterPro" id="IPR050905">
    <property type="entry name" value="Plant_NBS-LRR"/>
</dbReference>
<dbReference type="Gene3D" id="1.10.8.430">
    <property type="entry name" value="Helical domain of apoptotic protease-activating factors"/>
    <property type="match status" value="2"/>
</dbReference>
<dbReference type="SUPFAM" id="SSF52540">
    <property type="entry name" value="P-loop containing nucleoside triphosphate hydrolases"/>
    <property type="match status" value="2"/>
</dbReference>
<dbReference type="InterPro" id="IPR032675">
    <property type="entry name" value="LRR_dom_sf"/>
</dbReference>
<dbReference type="SMART" id="SM00382">
    <property type="entry name" value="AAA"/>
    <property type="match status" value="2"/>
</dbReference>
<feature type="domain" description="AAA+ ATPase" evidence="8">
    <location>
        <begin position="414"/>
        <end position="513"/>
    </location>
</feature>
<evidence type="ECO:0000256" key="7">
    <source>
        <dbReference type="SAM" id="Coils"/>
    </source>
</evidence>
<dbReference type="InterPro" id="IPR003593">
    <property type="entry name" value="AAA+_ATPase"/>
</dbReference>
<dbReference type="FunFam" id="1.10.10.10:FF:000322">
    <property type="entry name" value="Probable disease resistance protein At1g63360"/>
    <property type="match status" value="1"/>
</dbReference>
<keyword evidence="2" id="KW-0433">Leucine-rich repeat</keyword>
<dbReference type="InterPro" id="IPR055414">
    <property type="entry name" value="LRR_R13L4/SHOC2-like"/>
</dbReference>
<reference evidence="9 10" key="1">
    <citation type="journal article" date="2018" name="PLoS Genet.">
        <title>Population sequencing reveals clonal diversity and ancestral inbreeding in the grapevine cultivar Chardonnay.</title>
        <authorList>
            <person name="Roach M.J."/>
            <person name="Johnson D.L."/>
            <person name="Bohlmann J."/>
            <person name="van Vuuren H.J."/>
            <person name="Jones S.J."/>
            <person name="Pretorius I.S."/>
            <person name="Schmidt S.A."/>
            <person name="Borneman A.R."/>
        </authorList>
    </citation>
    <scope>NUCLEOTIDE SEQUENCE [LARGE SCALE GENOMIC DNA]</scope>
    <source>
        <strain evidence="10">cv. Chardonnay</strain>
        <tissue evidence="9">Leaf</tissue>
    </source>
</reference>
<dbReference type="GO" id="GO:0043531">
    <property type="term" value="F:ADP binding"/>
    <property type="evidence" value="ECO:0007669"/>
    <property type="project" value="InterPro"/>
</dbReference>
<evidence type="ECO:0000256" key="5">
    <source>
        <dbReference type="ARBA" id="ARBA00022821"/>
    </source>
</evidence>
<dbReference type="InterPro" id="IPR002182">
    <property type="entry name" value="NB-ARC"/>
</dbReference>
<evidence type="ECO:0000256" key="4">
    <source>
        <dbReference type="ARBA" id="ARBA00022741"/>
    </source>
</evidence>
<dbReference type="FunFam" id="3.40.50.300:FF:001091">
    <property type="entry name" value="Probable disease resistance protein At1g61300"/>
    <property type="match status" value="1"/>
</dbReference>
<dbReference type="Pfam" id="PF23598">
    <property type="entry name" value="LRR_14"/>
    <property type="match status" value="1"/>
</dbReference>
<dbReference type="InterPro" id="IPR057135">
    <property type="entry name" value="At4g27190-like_LRR"/>
</dbReference>
<keyword evidence="7" id="KW-0175">Coiled coil</keyword>
<dbReference type="Pfam" id="PF23559">
    <property type="entry name" value="WHD_DRP"/>
    <property type="match status" value="1"/>
</dbReference>
<dbReference type="GO" id="GO:0005524">
    <property type="term" value="F:ATP binding"/>
    <property type="evidence" value="ECO:0007669"/>
    <property type="project" value="UniProtKB-KW"/>
</dbReference>
<dbReference type="PANTHER" id="PTHR33463:SF220">
    <property type="entry name" value="NB-ARC DOMAIN-CONTAINING PROTEIN"/>
    <property type="match status" value="1"/>
</dbReference>
<sequence length="1035" mass="118505">MDCVSPILDLATRLWDCTANCVSHIRDLKQNVEILRRLMETLNLRSEDVKRRLELEQREQMIPLREVEGWLCDVGDLKNEVDAILQEADLLLEKQYCLGSCRNIRPKYNLVKRVAEKSTRAEELITRGRFEGVAAMFLRPVVDELPLGHTVGLDSLSQRVCSCFYEDEVGIVGLYGVRGVGKTTLLKKINNDRLRQFSYEFNIVIWVAVSNQASVTSAQEVIANKLQINGRMWQNRSQDEKAIEIFNIMKRQRFLLLLDNVCQRIDLSEIGVPLPDAKNGSKVIITTRSLKICSEMEAQRWFKIECLPSTEALNLFMLMVREDTLSSHPDIRNLAYSVMERCKGLPLALVTVGRALADKNTLGEWEQAIQELENFLLEISDRLPRAVVDEMPLGHIVGLDRLYERVCSCLTDHKVRIIGLYGTGGIGKTTLMKKINNEFLKTSHQFDTVIWVAVSKKEKVQESVKAAQEEFLLFPNVQKFRVIITTRLQKTCTEMEVERKFRVECLEQEEALALFMKKVGENTLNSHPDIPQLAEQVAERCKGLPLALVTVGRAMADKNSPEKWDQAIQELEKFPVEISGMEDQFNVLKLSYDSLTDDITKSCFIYCSVFPKGYEIRNDELIEHWIGEGFFDRKDIYEARRRGHKIIEDLKNASLLEEGDRFKECIKMHDAERVTGWKEAERISLWGWNIEKLPETPHCSNLQTLFVRECIQLKTFPRGFFQFMPLIRVLDLSATHCLTELPDGIDRLMNLEYINLSMTQVKELPIEIMKLTKLRCLLLDGMLPLLIPPHLISSLSSLQLFSMYDGNALSAFRTTLLEELESIEAMDELSLSFRNVSALNKLLSSYKLQRCIRRLSIHDCRDFLLLELSSISLNYLETLVIFNCLQLEEMKISMEKQGGKGLEQSYDTPNPQLIAISNQHFRSLRDVKIWSCPKLLNLTWLIYAACLQSLSVQSCESMKEVISIDYVTSSTQHASIFTRLTSLVLGGMPMLESIYQGALLFPSLEIISVINCPRLRRLPIDSNSAAKSLKKLKEI</sequence>
<dbReference type="Pfam" id="PF00931">
    <property type="entry name" value="NB-ARC"/>
    <property type="match status" value="3"/>
</dbReference>
<evidence type="ECO:0000256" key="6">
    <source>
        <dbReference type="ARBA" id="ARBA00022840"/>
    </source>
</evidence>
<dbReference type="AlphaFoldDB" id="A0A438CZQ4"/>
<dbReference type="Pfam" id="PF23247">
    <property type="entry name" value="LRR_RPS2"/>
    <property type="match status" value="1"/>
</dbReference>
<evidence type="ECO:0000259" key="8">
    <source>
        <dbReference type="SMART" id="SM00382"/>
    </source>
</evidence>
<evidence type="ECO:0000256" key="2">
    <source>
        <dbReference type="ARBA" id="ARBA00022614"/>
    </source>
</evidence>
<evidence type="ECO:0000313" key="10">
    <source>
        <dbReference type="Proteomes" id="UP000288805"/>
    </source>
</evidence>
<feature type="domain" description="AAA+ ATPase" evidence="8">
    <location>
        <begin position="168"/>
        <end position="305"/>
    </location>
</feature>
<dbReference type="Proteomes" id="UP000288805">
    <property type="component" value="Unassembled WGS sequence"/>
</dbReference>
<feature type="coiled-coil region" evidence="7">
    <location>
        <begin position="25"/>
        <end position="94"/>
    </location>
</feature>
<evidence type="ECO:0000313" key="9">
    <source>
        <dbReference type="EMBL" id="RVW28693.1"/>
    </source>
</evidence>
<keyword evidence="4" id="KW-0547">Nucleotide-binding</keyword>